<keyword evidence="9" id="KW-1185">Reference proteome</keyword>
<dbReference type="NCBIfam" id="TIGR02937">
    <property type="entry name" value="sigma70-ECF"/>
    <property type="match status" value="1"/>
</dbReference>
<evidence type="ECO:0000313" key="8">
    <source>
        <dbReference type="EMBL" id="ATQ70640.1"/>
    </source>
</evidence>
<feature type="domain" description="RNA polymerase sigma factor 70 region 4 type 2" evidence="7">
    <location>
        <begin position="109"/>
        <end position="148"/>
    </location>
</feature>
<evidence type="ECO:0000256" key="3">
    <source>
        <dbReference type="ARBA" id="ARBA00023082"/>
    </source>
</evidence>
<dbReference type="InterPro" id="IPR013325">
    <property type="entry name" value="RNA_pol_sigma_r2"/>
</dbReference>
<dbReference type="EMBL" id="CP023738">
    <property type="protein sequence ID" value="ATQ70640.1"/>
    <property type="molecule type" value="Genomic_DNA"/>
</dbReference>
<dbReference type="InterPro" id="IPR036388">
    <property type="entry name" value="WH-like_DNA-bd_sf"/>
</dbReference>
<dbReference type="InterPro" id="IPR013324">
    <property type="entry name" value="RNA_pol_sigma_r3/r4-like"/>
</dbReference>
<dbReference type="InterPro" id="IPR014284">
    <property type="entry name" value="RNA_pol_sigma-70_dom"/>
</dbReference>
<evidence type="ECO:0000313" key="9">
    <source>
        <dbReference type="Proteomes" id="UP000230709"/>
    </source>
</evidence>
<dbReference type="GO" id="GO:0003677">
    <property type="term" value="F:DNA binding"/>
    <property type="evidence" value="ECO:0007669"/>
    <property type="project" value="UniProtKB-KW"/>
</dbReference>
<keyword evidence="4" id="KW-0238">DNA-binding</keyword>
<evidence type="ECO:0000256" key="1">
    <source>
        <dbReference type="ARBA" id="ARBA00010641"/>
    </source>
</evidence>
<evidence type="ECO:0000256" key="4">
    <source>
        <dbReference type="ARBA" id="ARBA00023125"/>
    </source>
</evidence>
<dbReference type="Pfam" id="PF04542">
    <property type="entry name" value="Sigma70_r2"/>
    <property type="match status" value="1"/>
</dbReference>
<dbReference type="Proteomes" id="UP000230709">
    <property type="component" value="Plasmid pOB3b1"/>
</dbReference>
<dbReference type="AlphaFoldDB" id="A0A2D2D6J2"/>
<reference evidence="9" key="1">
    <citation type="submission" date="2017-10" db="EMBL/GenBank/DDBJ databases">
        <title>Completed PacBio SMRT sequence of Methylosinus trichosporium OB3b reveals presence of a third large plasmid.</title>
        <authorList>
            <person name="Charles T.C."/>
            <person name="Lynch M.D.J."/>
            <person name="Heil J.R."/>
            <person name="Cheng J."/>
        </authorList>
    </citation>
    <scope>NUCLEOTIDE SEQUENCE [LARGE SCALE GENOMIC DNA]</scope>
    <source>
        <strain evidence="9">OB3b</strain>
        <plasmid evidence="9">pob3b1</plasmid>
    </source>
</reference>
<organism evidence="8 9">
    <name type="scientific">Methylosinus trichosporium (strain ATCC 35070 / NCIMB 11131 / UNIQEM 75 / OB3b)</name>
    <dbReference type="NCBI Taxonomy" id="595536"/>
    <lineage>
        <taxon>Bacteria</taxon>
        <taxon>Pseudomonadati</taxon>
        <taxon>Pseudomonadota</taxon>
        <taxon>Alphaproteobacteria</taxon>
        <taxon>Hyphomicrobiales</taxon>
        <taxon>Methylocystaceae</taxon>
        <taxon>Methylosinus</taxon>
    </lineage>
</organism>
<evidence type="ECO:0000259" key="6">
    <source>
        <dbReference type="Pfam" id="PF04542"/>
    </source>
</evidence>
<geneLocation type="plasmid" evidence="9">
    <name>pob3b1</name>
</geneLocation>
<dbReference type="GO" id="GO:0016987">
    <property type="term" value="F:sigma factor activity"/>
    <property type="evidence" value="ECO:0007669"/>
    <property type="project" value="UniProtKB-KW"/>
</dbReference>
<dbReference type="PANTHER" id="PTHR43133">
    <property type="entry name" value="RNA POLYMERASE ECF-TYPE SIGMA FACTO"/>
    <property type="match status" value="1"/>
</dbReference>
<keyword evidence="3" id="KW-0731">Sigma factor</keyword>
<evidence type="ECO:0008006" key="10">
    <source>
        <dbReference type="Google" id="ProtNLM"/>
    </source>
</evidence>
<sequence>MMRDLSILFRRYNADVTKALRRRGLSSEAAADIAQETFLRVLALGMRSEAVVDNPRGYLLRVARNLSIDLGRREGHSPFVGGEIERFEATPDPAPSQETRLSDRQKLAAVAAALDELPERTRRAFEMHRLGERTIAEIGVELGLSTSRTAVLIKDAYHHIRGRLRADED</sequence>
<dbReference type="SUPFAM" id="SSF88659">
    <property type="entry name" value="Sigma3 and sigma4 domains of RNA polymerase sigma factors"/>
    <property type="match status" value="1"/>
</dbReference>
<dbReference type="Gene3D" id="1.10.10.10">
    <property type="entry name" value="Winged helix-like DNA-binding domain superfamily/Winged helix DNA-binding domain"/>
    <property type="match status" value="1"/>
</dbReference>
<dbReference type="STRING" id="595536.GCA_000178815_00137"/>
<keyword evidence="8" id="KW-0614">Plasmid</keyword>
<dbReference type="Pfam" id="PF08281">
    <property type="entry name" value="Sigma70_r4_2"/>
    <property type="match status" value="1"/>
</dbReference>
<dbReference type="InterPro" id="IPR039425">
    <property type="entry name" value="RNA_pol_sigma-70-like"/>
</dbReference>
<keyword evidence="5" id="KW-0804">Transcription</keyword>
<dbReference type="PANTHER" id="PTHR43133:SF8">
    <property type="entry name" value="RNA POLYMERASE SIGMA FACTOR HI_1459-RELATED"/>
    <property type="match status" value="1"/>
</dbReference>
<evidence type="ECO:0000256" key="2">
    <source>
        <dbReference type="ARBA" id="ARBA00023015"/>
    </source>
</evidence>
<evidence type="ECO:0000256" key="5">
    <source>
        <dbReference type="ARBA" id="ARBA00023163"/>
    </source>
</evidence>
<feature type="domain" description="RNA polymerase sigma-70 region 2" evidence="6">
    <location>
        <begin position="8"/>
        <end position="75"/>
    </location>
</feature>
<accession>A0A2D2D6J2</accession>
<dbReference type="Gene3D" id="1.10.1740.10">
    <property type="match status" value="1"/>
</dbReference>
<dbReference type="GO" id="GO:0006352">
    <property type="term" value="P:DNA-templated transcription initiation"/>
    <property type="evidence" value="ECO:0007669"/>
    <property type="project" value="InterPro"/>
</dbReference>
<dbReference type="KEGG" id="mtw:CQW49_21880"/>
<gene>
    <name evidence="8" type="ORF">CQW49_21880</name>
</gene>
<dbReference type="InterPro" id="IPR013249">
    <property type="entry name" value="RNA_pol_sigma70_r4_t2"/>
</dbReference>
<dbReference type="SUPFAM" id="SSF88946">
    <property type="entry name" value="Sigma2 domain of RNA polymerase sigma factors"/>
    <property type="match status" value="1"/>
</dbReference>
<protein>
    <recommendedName>
        <fullName evidence="10">RNA polymerase subunit sigma-24</fullName>
    </recommendedName>
</protein>
<dbReference type="InterPro" id="IPR007627">
    <property type="entry name" value="RNA_pol_sigma70_r2"/>
</dbReference>
<name>A0A2D2D6J2_METT3</name>
<keyword evidence="2" id="KW-0805">Transcription regulation</keyword>
<proteinExistence type="inferred from homology"/>
<evidence type="ECO:0000259" key="7">
    <source>
        <dbReference type="Pfam" id="PF08281"/>
    </source>
</evidence>
<comment type="similarity">
    <text evidence="1">Belongs to the sigma-70 factor family. ECF subfamily.</text>
</comment>